<keyword evidence="2" id="KW-0235">DNA replication</keyword>
<dbReference type="GO" id="GO:0000775">
    <property type="term" value="C:chromosome, centromeric region"/>
    <property type="evidence" value="ECO:0007669"/>
    <property type="project" value="TreeGrafter"/>
</dbReference>
<proteinExistence type="inferred from homology"/>
<dbReference type="EMBL" id="CAJVPA010000111">
    <property type="protein sequence ID" value="CAG8341570.1"/>
    <property type="molecule type" value="Genomic_DNA"/>
</dbReference>
<dbReference type="PANTHER" id="PTHR13395">
    <property type="entry name" value="SISTER CHROMATID COHESION PROTEIN DCC1-RELATED"/>
    <property type="match status" value="1"/>
</dbReference>
<dbReference type="GO" id="GO:0000785">
    <property type="term" value="C:chromatin"/>
    <property type="evidence" value="ECO:0007669"/>
    <property type="project" value="TreeGrafter"/>
</dbReference>
<evidence type="ECO:0000256" key="2">
    <source>
        <dbReference type="ARBA" id="ARBA00022705"/>
    </source>
</evidence>
<comment type="similarity">
    <text evidence="1">Belongs to the DCC1 family.</text>
</comment>
<dbReference type="OrthoDB" id="5199543at2759"/>
<sequence length="385" mass="42804">MSTQDSRSILFTNTLPQQGFRLLELTPELEKLLTAKDAPTLELKSPSAALAKAVIDPSAQDYINLCTATSTYRIRQVQSSNSIHVLRPSHGEISQADIKVVEDVETSLDLPNEAVTTIAKCSSTLELHVPPGGFSAIPFLEKSLRLYDRRDDEDIPMDESGPLGAQEMRQVREQMCLDIPVSTAQCEQGWVDLCAFVDGGEEVAGWRPSARARLHVWKSLVEGAVLQGIDLEKQFLVGDLWKSVFDDEQDAPFPRALLDAVVRRICVEDERPALADEMKWASFDKTECTRWVGETWLAANAHSVSSAVGKSEFMRAWKDCLPESWREDVALSKLTDGCYKSPDPTTIYYIVESQREDTPKAAAPGAAAAKAKNSRNWHELLKARR</sequence>
<comment type="caution">
    <text evidence="4">The sequence shown here is derived from an EMBL/GenBank/DDBJ whole genome shotgun (WGS) entry which is preliminary data.</text>
</comment>
<evidence type="ECO:0000256" key="1">
    <source>
        <dbReference type="ARBA" id="ARBA00007017"/>
    </source>
</evidence>
<dbReference type="InterPro" id="IPR019128">
    <property type="entry name" value="Dcc1"/>
</dbReference>
<feature type="region of interest" description="Disordered" evidence="3">
    <location>
        <begin position="359"/>
        <end position="385"/>
    </location>
</feature>
<dbReference type="PANTHER" id="PTHR13395:SF6">
    <property type="entry name" value="SISTER CHROMATID COHESION PROTEIN DCC1"/>
    <property type="match status" value="1"/>
</dbReference>
<dbReference type="Proteomes" id="UP001152646">
    <property type="component" value="Unassembled WGS sequence"/>
</dbReference>
<evidence type="ECO:0000256" key="3">
    <source>
        <dbReference type="SAM" id="MobiDB-lite"/>
    </source>
</evidence>
<dbReference type="Pfam" id="PF09724">
    <property type="entry name" value="Dcc1"/>
    <property type="match status" value="1"/>
</dbReference>
<evidence type="ECO:0000313" key="4">
    <source>
        <dbReference type="EMBL" id="CAG8341570.1"/>
    </source>
</evidence>
<accession>A0A9W4ND97</accession>
<dbReference type="GO" id="GO:0006260">
    <property type="term" value="P:DNA replication"/>
    <property type="evidence" value="ECO:0007669"/>
    <property type="project" value="UniProtKB-KW"/>
</dbReference>
<feature type="compositionally biased region" description="Low complexity" evidence="3">
    <location>
        <begin position="360"/>
        <end position="371"/>
    </location>
</feature>
<name>A0A9W4ND97_9EURO</name>
<organism evidence="4 5">
    <name type="scientific">Penicillium salamii</name>
    <dbReference type="NCBI Taxonomy" id="1612424"/>
    <lineage>
        <taxon>Eukaryota</taxon>
        <taxon>Fungi</taxon>
        <taxon>Dikarya</taxon>
        <taxon>Ascomycota</taxon>
        <taxon>Pezizomycotina</taxon>
        <taxon>Eurotiomycetes</taxon>
        <taxon>Eurotiomycetidae</taxon>
        <taxon>Eurotiales</taxon>
        <taxon>Aspergillaceae</taxon>
        <taxon>Penicillium</taxon>
    </lineage>
</organism>
<dbReference type="GO" id="GO:0031390">
    <property type="term" value="C:Ctf18 RFC-like complex"/>
    <property type="evidence" value="ECO:0007669"/>
    <property type="project" value="InterPro"/>
</dbReference>
<dbReference type="AlphaFoldDB" id="A0A9W4ND97"/>
<reference evidence="4" key="1">
    <citation type="submission" date="2021-07" db="EMBL/GenBank/DDBJ databases">
        <authorList>
            <person name="Branca A.L. A."/>
        </authorList>
    </citation>
    <scope>NUCLEOTIDE SEQUENCE</scope>
</reference>
<protein>
    <recommendedName>
        <fullName evidence="6">Sister chromatid cohesion protein Dcc1</fullName>
    </recommendedName>
</protein>
<feature type="compositionally biased region" description="Basic and acidic residues" evidence="3">
    <location>
        <begin position="376"/>
        <end position="385"/>
    </location>
</feature>
<dbReference type="GO" id="GO:0034088">
    <property type="term" value="P:maintenance of mitotic sister chromatid cohesion"/>
    <property type="evidence" value="ECO:0007669"/>
    <property type="project" value="TreeGrafter"/>
</dbReference>
<evidence type="ECO:0008006" key="6">
    <source>
        <dbReference type="Google" id="ProtNLM"/>
    </source>
</evidence>
<evidence type="ECO:0000313" key="5">
    <source>
        <dbReference type="Proteomes" id="UP001152646"/>
    </source>
</evidence>
<gene>
    <name evidence="4" type="ORF">PSALAMII_LOCUS2926</name>
</gene>